<comment type="subcellular location">
    <subcellularLocation>
        <location evidence="1">Membrane</location>
        <topology evidence="1">Multi-pass membrane protein</topology>
    </subcellularLocation>
</comment>
<comment type="caution">
    <text evidence="6">The sequence shown here is derived from an EMBL/GenBank/DDBJ whole genome shotgun (WGS) entry which is preliminary data.</text>
</comment>
<dbReference type="GO" id="GO:0016020">
    <property type="term" value="C:membrane"/>
    <property type="evidence" value="ECO:0007669"/>
    <property type="project" value="UniProtKB-SubCell"/>
</dbReference>
<keyword evidence="4 5" id="KW-0472">Membrane</keyword>
<keyword evidence="7" id="KW-1185">Reference proteome</keyword>
<feature type="transmembrane region" description="Helical" evidence="5">
    <location>
        <begin position="50"/>
        <end position="73"/>
    </location>
</feature>
<dbReference type="AlphaFoldDB" id="A0A917E6Y9"/>
<gene>
    <name evidence="6" type="ORF">GCM10010831_09890</name>
</gene>
<proteinExistence type="predicted"/>
<evidence type="ECO:0000313" key="7">
    <source>
        <dbReference type="Proteomes" id="UP000599688"/>
    </source>
</evidence>
<evidence type="ECO:0000256" key="2">
    <source>
        <dbReference type="ARBA" id="ARBA00022692"/>
    </source>
</evidence>
<dbReference type="EMBL" id="BMGL01000005">
    <property type="protein sequence ID" value="GGE10406.1"/>
    <property type="molecule type" value="Genomic_DNA"/>
</dbReference>
<dbReference type="InterPro" id="IPR032808">
    <property type="entry name" value="DoxX"/>
</dbReference>
<dbReference type="RefSeq" id="WP_229737184.1">
    <property type="nucleotide sequence ID" value="NZ_BMGL01000005.1"/>
</dbReference>
<protein>
    <recommendedName>
        <fullName evidence="8">DoxX-like family protein</fullName>
    </recommendedName>
</protein>
<evidence type="ECO:0008006" key="8">
    <source>
        <dbReference type="Google" id="ProtNLM"/>
    </source>
</evidence>
<evidence type="ECO:0000256" key="4">
    <source>
        <dbReference type="ARBA" id="ARBA00023136"/>
    </source>
</evidence>
<sequence>MDLENIDILQSILQIIVAITILNVWLLRFNKSTPWRGGNASSMKEEFKTYGLPENMMYVVGGLKVLFALGLIIGIAYPTFISISCIGIIVLMAGAIGMHIKVKDEAKKSLPAFIMLILSLAILVLQN</sequence>
<name>A0A917E6Y9_9FLAO</name>
<keyword evidence="2 5" id="KW-0812">Transmembrane</keyword>
<dbReference type="Pfam" id="PF13564">
    <property type="entry name" value="DoxX_2"/>
    <property type="match status" value="1"/>
</dbReference>
<feature type="transmembrane region" description="Helical" evidence="5">
    <location>
        <begin position="12"/>
        <end position="29"/>
    </location>
</feature>
<accession>A0A917E6Y9</accession>
<evidence type="ECO:0000313" key="6">
    <source>
        <dbReference type="EMBL" id="GGE10406.1"/>
    </source>
</evidence>
<feature type="transmembrane region" description="Helical" evidence="5">
    <location>
        <begin position="110"/>
        <end position="126"/>
    </location>
</feature>
<evidence type="ECO:0000256" key="1">
    <source>
        <dbReference type="ARBA" id="ARBA00004141"/>
    </source>
</evidence>
<reference evidence="6 7" key="1">
    <citation type="journal article" date="2014" name="Int. J. Syst. Evol. Microbiol.">
        <title>Complete genome sequence of Corynebacterium casei LMG S-19264T (=DSM 44701T), isolated from a smear-ripened cheese.</title>
        <authorList>
            <consortium name="US DOE Joint Genome Institute (JGI-PGF)"/>
            <person name="Walter F."/>
            <person name="Albersmeier A."/>
            <person name="Kalinowski J."/>
            <person name="Ruckert C."/>
        </authorList>
    </citation>
    <scope>NUCLEOTIDE SEQUENCE [LARGE SCALE GENOMIC DNA]</scope>
    <source>
        <strain evidence="6 7">CGMCC 1.12925</strain>
    </source>
</reference>
<evidence type="ECO:0000256" key="3">
    <source>
        <dbReference type="ARBA" id="ARBA00022989"/>
    </source>
</evidence>
<keyword evidence="3 5" id="KW-1133">Transmembrane helix</keyword>
<organism evidence="6 7">
    <name type="scientific">Psychroflexus salis</name>
    <dbReference type="NCBI Taxonomy" id="1526574"/>
    <lineage>
        <taxon>Bacteria</taxon>
        <taxon>Pseudomonadati</taxon>
        <taxon>Bacteroidota</taxon>
        <taxon>Flavobacteriia</taxon>
        <taxon>Flavobacteriales</taxon>
        <taxon>Flavobacteriaceae</taxon>
        <taxon>Psychroflexus</taxon>
    </lineage>
</organism>
<dbReference type="Proteomes" id="UP000599688">
    <property type="component" value="Unassembled WGS sequence"/>
</dbReference>
<evidence type="ECO:0000256" key="5">
    <source>
        <dbReference type="SAM" id="Phobius"/>
    </source>
</evidence>
<feature type="transmembrane region" description="Helical" evidence="5">
    <location>
        <begin position="79"/>
        <end position="98"/>
    </location>
</feature>